<sequence length="434" mass="48816">MTEMTRLARLRPGNVGSLGFLPIEICNKVYAFLLADFDPCPPAVSFAKVALDDVLEEPLRSTHSIDTAILRTSKDVHREAYDLMVKMNHFVHVRSVGTPMRLLLATTSTPIVTGDAKRAGRFNGYVLDVRITSSSQGQILPPPGGCDPFEAMMLARDLDKLCEGLEDGGCEMFNTGFSKVLVMILIVGPVVLSSHQRMEYKDFDLLAQHFSEKTQQELLQPFGETLREVHSVQVSGRVSDNIARSTSEKIASIKYSSPQEVLDRQAARKEAGTQYFKKHDFVLSGKAWTKAIADIDTLRKGNQWSRLVHEGGQQFIDQLADLYFRLHLNLAHQCMSIFITLPTEASAIANIFLTATTRSLETGYWKEGFTWRPSDELRAKLHFRMARVFRLQGDRNFAQQAMHEIDEALLLRPGDPVILRERHDLQAWISQAPA</sequence>
<dbReference type="InterPro" id="IPR011990">
    <property type="entry name" value="TPR-like_helical_dom_sf"/>
</dbReference>
<gene>
    <name evidence="1" type="ORF">N8I77_001935</name>
</gene>
<protein>
    <submittedName>
        <fullName evidence="1">Uncharacterized protein</fullName>
    </submittedName>
</protein>
<keyword evidence="2" id="KW-1185">Reference proteome</keyword>
<accession>A0AAD9SRN2</accession>
<organism evidence="1 2">
    <name type="scientific">Phomopsis amygdali</name>
    <name type="common">Fusicoccum amygdali</name>
    <dbReference type="NCBI Taxonomy" id="1214568"/>
    <lineage>
        <taxon>Eukaryota</taxon>
        <taxon>Fungi</taxon>
        <taxon>Dikarya</taxon>
        <taxon>Ascomycota</taxon>
        <taxon>Pezizomycotina</taxon>
        <taxon>Sordariomycetes</taxon>
        <taxon>Sordariomycetidae</taxon>
        <taxon>Diaporthales</taxon>
        <taxon>Diaporthaceae</taxon>
        <taxon>Diaporthe</taxon>
    </lineage>
</organism>
<evidence type="ECO:0000313" key="1">
    <source>
        <dbReference type="EMBL" id="KAK2615160.1"/>
    </source>
</evidence>
<dbReference type="Proteomes" id="UP001265746">
    <property type="component" value="Unassembled WGS sequence"/>
</dbReference>
<name>A0AAD9SRN2_PHOAM</name>
<dbReference type="AlphaFoldDB" id="A0AAD9SRN2"/>
<dbReference type="Gene3D" id="1.25.40.10">
    <property type="entry name" value="Tetratricopeptide repeat domain"/>
    <property type="match status" value="1"/>
</dbReference>
<evidence type="ECO:0000313" key="2">
    <source>
        <dbReference type="Proteomes" id="UP001265746"/>
    </source>
</evidence>
<proteinExistence type="predicted"/>
<dbReference type="EMBL" id="JAUJFL010000001">
    <property type="protein sequence ID" value="KAK2615160.1"/>
    <property type="molecule type" value="Genomic_DNA"/>
</dbReference>
<reference evidence="1" key="1">
    <citation type="submission" date="2023-06" db="EMBL/GenBank/DDBJ databases">
        <authorList>
            <person name="Noh H."/>
        </authorList>
    </citation>
    <scope>NUCLEOTIDE SEQUENCE</scope>
    <source>
        <strain evidence="1">DUCC20226</strain>
    </source>
</reference>
<comment type="caution">
    <text evidence="1">The sequence shown here is derived from an EMBL/GenBank/DDBJ whole genome shotgun (WGS) entry which is preliminary data.</text>
</comment>